<gene>
    <name evidence="1" type="ORF">T440DRAFT_116920</name>
</gene>
<sequence>MLWVEEKSGQACVAGFCLGVFQRAYGDPHHTFLRLMGSRKTQLAHAARVLQLLPELDLWCWSYNAFGIEL</sequence>
<reference evidence="1" key="1">
    <citation type="submission" date="2020-01" db="EMBL/GenBank/DDBJ databases">
        <authorList>
            <consortium name="DOE Joint Genome Institute"/>
            <person name="Haridas S."/>
            <person name="Albert R."/>
            <person name="Binder M."/>
            <person name="Bloem J."/>
            <person name="Labutti K."/>
            <person name="Salamov A."/>
            <person name="Andreopoulos B."/>
            <person name="Baker S.E."/>
            <person name="Barry K."/>
            <person name="Bills G."/>
            <person name="Bluhm B.H."/>
            <person name="Cannon C."/>
            <person name="Castanera R."/>
            <person name="Culley D.E."/>
            <person name="Daum C."/>
            <person name="Ezra D."/>
            <person name="Gonzalez J.B."/>
            <person name="Henrissat B."/>
            <person name="Kuo A."/>
            <person name="Liang C."/>
            <person name="Lipzen A."/>
            <person name="Lutzoni F."/>
            <person name="Magnuson J."/>
            <person name="Mondo S."/>
            <person name="Nolan M."/>
            <person name="Ohm R."/>
            <person name="Pangilinan J."/>
            <person name="Park H.-J."/>
            <person name="Ramirez L."/>
            <person name="Alfaro M."/>
            <person name="Sun H."/>
            <person name="Tritt A."/>
            <person name="Yoshinaga Y."/>
            <person name="Zwiers L.-H."/>
            <person name="Turgeon B.G."/>
            <person name="Goodwin S.B."/>
            <person name="Spatafora J.W."/>
            <person name="Crous P.W."/>
            <person name="Grigoriev I.V."/>
        </authorList>
    </citation>
    <scope>NUCLEOTIDE SEQUENCE</scope>
    <source>
        <strain evidence="1">IPT5</strain>
    </source>
</reference>
<proteinExistence type="predicted"/>
<dbReference type="Proteomes" id="UP000799423">
    <property type="component" value="Unassembled WGS sequence"/>
</dbReference>
<protein>
    <submittedName>
        <fullName evidence="1">Uncharacterized protein</fullName>
    </submittedName>
</protein>
<evidence type="ECO:0000313" key="2">
    <source>
        <dbReference type="Proteomes" id="UP000799423"/>
    </source>
</evidence>
<organism evidence="1 2">
    <name type="scientific">Plenodomus tracheiphilus IPT5</name>
    <dbReference type="NCBI Taxonomy" id="1408161"/>
    <lineage>
        <taxon>Eukaryota</taxon>
        <taxon>Fungi</taxon>
        <taxon>Dikarya</taxon>
        <taxon>Ascomycota</taxon>
        <taxon>Pezizomycotina</taxon>
        <taxon>Dothideomycetes</taxon>
        <taxon>Pleosporomycetidae</taxon>
        <taxon>Pleosporales</taxon>
        <taxon>Pleosporineae</taxon>
        <taxon>Leptosphaeriaceae</taxon>
        <taxon>Plenodomus</taxon>
    </lineage>
</organism>
<keyword evidence="2" id="KW-1185">Reference proteome</keyword>
<evidence type="ECO:0000313" key="1">
    <source>
        <dbReference type="EMBL" id="KAF2843880.1"/>
    </source>
</evidence>
<name>A0A6A7ALF5_9PLEO</name>
<accession>A0A6A7ALF5</accession>
<dbReference type="AlphaFoldDB" id="A0A6A7ALF5"/>
<dbReference type="EMBL" id="MU006497">
    <property type="protein sequence ID" value="KAF2843880.1"/>
    <property type="molecule type" value="Genomic_DNA"/>
</dbReference>